<evidence type="ECO:0000259" key="13">
    <source>
        <dbReference type="PROSITE" id="PS51083"/>
    </source>
</evidence>
<dbReference type="InterPro" id="IPR051639">
    <property type="entry name" value="BCD1"/>
</dbReference>
<dbReference type="AlphaFoldDB" id="A0AAV0V9Z9"/>
<evidence type="ECO:0000256" key="4">
    <source>
        <dbReference type="ARBA" id="ARBA00022490"/>
    </source>
</evidence>
<dbReference type="EMBL" id="CANTFM010002343">
    <property type="protein sequence ID" value="CAI5746015.1"/>
    <property type="molecule type" value="Genomic_DNA"/>
</dbReference>
<evidence type="ECO:0000256" key="10">
    <source>
        <dbReference type="ARBA" id="ARBA00046946"/>
    </source>
</evidence>
<dbReference type="CDD" id="cd23024">
    <property type="entry name" value="zf-HIT_ZNHIT2-3"/>
    <property type="match status" value="1"/>
</dbReference>
<reference evidence="14" key="1">
    <citation type="submission" date="2022-12" db="EMBL/GenBank/DDBJ databases">
        <authorList>
            <person name="Webb A."/>
        </authorList>
    </citation>
    <scope>NUCLEOTIDE SEQUENCE</scope>
    <source>
        <strain evidence="14">Pd1</strain>
    </source>
</reference>
<evidence type="ECO:0000256" key="9">
    <source>
        <dbReference type="ARBA" id="ARBA00023242"/>
    </source>
</evidence>
<dbReference type="GO" id="GO:0048254">
    <property type="term" value="P:snoRNA localization"/>
    <property type="evidence" value="ECO:0007669"/>
    <property type="project" value="TreeGrafter"/>
</dbReference>
<dbReference type="Proteomes" id="UP001162029">
    <property type="component" value="Unassembled WGS sequence"/>
</dbReference>
<keyword evidence="4" id="KW-0963">Cytoplasm</keyword>
<evidence type="ECO:0000256" key="11">
    <source>
        <dbReference type="PROSITE-ProRule" id="PRU00453"/>
    </source>
</evidence>
<accession>A0AAV0V9Z9</accession>
<dbReference type="PROSITE" id="PS51083">
    <property type="entry name" value="ZF_HIT"/>
    <property type="match status" value="1"/>
</dbReference>
<feature type="domain" description="HIT-type" evidence="13">
    <location>
        <begin position="7"/>
        <end position="40"/>
    </location>
</feature>
<keyword evidence="7 11" id="KW-0863">Zinc-finger</keyword>
<protein>
    <recommendedName>
        <fullName evidence="3">Zinc finger HIT domain-containing protein 3</fullName>
    </recommendedName>
</protein>
<comment type="caution">
    <text evidence="14">The sequence shown here is derived from an EMBL/GenBank/DDBJ whole genome shotgun (WGS) entry which is preliminary data.</text>
</comment>
<dbReference type="GO" id="GO:0070761">
    <property type="term" value="C:pre-snoRNP complex"/>
    <property type="evidence" value="ECO:0007669"/>
    <property type="project" value="TreeGrafter"/>
</dbReference>
<dbReference type="GO" id="GO:0000463">
    <property type="term" value="P:maturation of LSU-rRNA from tricistronic rRNA transcript (SSU-rRNA, 5.8S rRNA, LSU-rRNA)"/>
    <property type="evidence" value="ECO:0007669"/>
    <property type="project" value="TreeGrafter"/>
</dbReference>
<dbReference type="Gene3D" id="3.30.60.190">
    <property type="match status" value="1"/>
</dbReference>
<keyword evidence="15" id="KW-1185">Reference proteome</keyword>
<dbReference type="InterPro" id="IPR007529">
    <property type="entry name" value="Znf_HIT"/>
</dbReference>
<evidence type="ECO:0000256" key="8">
    <source>
        <dbReference type="ARBA" id="ARBA00022833"/>
    </source>
</evidence>
<sequence>MVMAQLCAMCETAEAKYKCPTCRAPYCSLVCCKKHKKTPCEPVSVPEKPQESPTLVPGPAPSPFTVMSEEKENEKLTDEQMEVLSTSVEVKELLANPAITQALTQIDSSQDKIKALEKALLDPMFAKLMYHALDKVVSAK</sequence>
<evidence type="ECO:0000256" key="5">
    <source>
        <dbReference type="ARBA" id="ARBA00022553"/>
    </source>
</evidence>
<dbReference type="GO" id="GO:0000492">
    <property type="term" value="P:box C/D snoRNP assembly"/>
    <property type="evidence" value="ECO:0007669"/>
    <property type="project" value="TreeGrafter"/>
</dbReference>
<dbReference type="GO" id="GO:0005634">
    <property type="term" value="C:nucleus"/>
    <property type="evidence" value="ECO:0007669"/>
    <property type="project" value="UniProtKB-SubCell"/>
</dbReference>
<dbReference type="GO" id="GO:0005737">
    <property type="term" value="C:cytoplasm"/>
    <property type="evidence" value="ECO:0007669"/>
    <property type="project" value="UniProtKB-SubCell"/>
</dbReference>
<evidence type="ECO:0000313" key="15">
    <source>
        <dbReference type="Proteomes" id="UP001162029"/>
    </source>
</evidence>
<evidence type="ECO:0000256" key="7">
    <source>
        <dbReference type="ARBA" id="ARBA00022771"/>
    </source>
</evidence>
<keyword evidence="9" id="KW-0539">Nucleus</keyword>
<evidence type="ECO:0000256" key="2">
    <source>
        <dbReference type="ARBA" id="ARBA00004496"/>
    </source>
</evidence>
<keyword evidence="6" id="KW-0479">Metal-binding</keyword>
<evidence type="ECO:0000256" key="12">
    <source>
        <dbReference type="SAM" id="MobiDB-lite"/>
    </source>
</evidence>
<comment type="subcellular location">
    <subcellularLocation>
        <location evidence="2">Cytoplasm</location>
    </subcellularLocation>
    <subcellularLocation>
        <location evidence="1">Nucleus</location>
    </subcellularLocation>
</comment>
<name>A0AAV0V9Z9_9STRA</name>
<proteinExistence type="predicted"/>
<dbReference type="PANTHER" id="PTHR13483">
    <property type="entry name" value="BOX C_D SNORNA PROTEIN 1-RELATED"/>
    <property type="match status" value="1"/>
</dbReference>
<evidence type="ECO:0000256" key="6">
    <source>
        <dbReference type="ARBA" id="ARBA00022723"/>
    </source>
</evidence>
<evidence type="ECO:0000313" key="14">
    <source>
        <dbReference type="EMBL" id="CAI5746015.1"/>
    </source>
</evidence>
<dbReference type="GO" id="GO:0008270">
    <property type="term" value="F:zinc ion binding"/>
    <property type="evidence" value="ECO:0007669"/>
    <property type="project" value="UniProtKB-UniRule"/>
</dbReference>
<comment type="subunit">
    <text evidence="10">Thyroid receptor interacting proteins (TRIPs) specifically interact with the ligand binding domain of the thyroid receptor (TR). Requires the presence of thyroid hormone for its interaction. Interacts with NUFIP1. Interacts (via HIT-type zinc finger) with the RUVBL1/RUVBL2 complex in the presence of ADP.</text>
</comment>
<organism evidence="14 15">
    <name type="scientific">Peronospora destructor</name>
    <dbReference type="NCBI Taxonomy" id="86335"/>
    <lineage>
        <taxon>Eukaryota</taxon>
        <taxon>Sar</taxon>
        <taxon>Stramenopiles</taxon>
        <taxon>Oomycota</taxon>
        <taxon>Peronosporomycetes</taxon>
        <taxon>Peronosporales</taxon>
        <taxon>Peronosporaceae</taxon>
        <taxon>Peronospora</taxon>
    </lineage>
</organism>
<gene>
    <name evidence="14" type="ORF">PDE001_LOCUS11036</name>
</gene>
<keyword evidence="5" id="KW-0597">Phosphoprotein</keyword>
<dbReference type="InterPro" id="IPR048371">
    <property type="entry name" value="ZNHIT3_C"/>
</dbReference>
<keyword evidence="8" id="KW-0862">Zinc</keyword>
<feature type="region of interest" description="Disordered" evidence="12">
    <location>
        <begin position="38"/>
        <end position="61"/>
    </location>
</feature>
<evidence type="ECO:0000256" key="1">
    <source>
        <dbReference type="ARBA" id="ARBA00004123"/>
    </source>
</evidence>
<evidence type="ECO:0000256" key="3">
    <source>
        <dbReference type="ARBA" id="ARBA00021568"/>
    </source>
</evidence>
<dbReference type="PANTHER" id="PTHR13483:SF11">
    <property type="entry name" value="ZINC FINGER HIT DOMAIN-CONTAINING PROTEIN 3"/>
    <property type="match status" value="1"/>
</dbReference>
<dbReference type="SUPFAM" id="SSF144232">
    <property type="entry name" value="HIT/MYND zinc finger-like"/>
    <property type="match status" value="1"/>
</dbReference>
<dbReference type="Pfam" id="PF21373">
    <property type="entry name" value="ZNHIT3_C"/>
    <property type="match status" value="1"/>
</dbReference>
<dbReference type="Pfam" id="PF04438">
    <property type="entry name" value="zf-HIT"/>
    <property type="match status" value="1"/>
</dbReference>